<keyword evidence="3" id="KW-1185">Reference proteome</keyword>
<feature type="compositionally biased region" description="Basic and acidic residues" evidence="1">
    <location>
        <begin position="55"/>
        <end position="74"/>
    </location>
</feature>
<name>A0A9P6RDN8_9FUNG</name>
<dbReference type="AlphaFoldDB" id="A0A9P6RDN8"/>
<evidence type="ECO:0000313" key="3">
    <source>
        <dbReference type="Proteomes" id="UP000823405"/>
    </source>
</evidence>
<evidence type="ECO:0000313" key="2">
    <source>
        <dbReference type="EMBL" id="KAG0317331.1"/>
    </source>
</evidence>
<organism evidence="2 3">
    <name type="scientific">Linnemannia gamsii</name>
    <dbReference type="NCBI Taxonomy" id="64522"/>
    <lineage>
        <taxon>Eukaryota</taxon>
        <taxon>Fungi</taxon>
        <taxon>Fungi incertae sedis</taxon>
        <taxon>Mucoromycota</taxon>
        <taxon>Mortierellomycotina</taxon>
        <taxon>Mortierellomycetes</taxon>
        <taxon>Mortierellales</taxon>
        <taxon>Mortierellaceae</taxon>
        <taxon>Linnemannia</taxon>
    </lineage>
</organism>
<sequence>MQKERNLEEDSADVKSTVKSSPPVLTRELPQRAARTAGGERIHEQYQLKGSWKKHGVDRSSKDKDSKDRSDRELSISLEPGDGPSTPLKRRKYSDAATGFIDRERSAEHDQVADAWPSSRAVHTALHDDNSITTTIFSDKNSISAISPSIQHQGRVVRFQEFQ</sequence>
<feature type="compositionally biased region" description="Basic and acidic residues" evidence="1">
    <location>
        <begin position="101"/>
        <end position="112"/>
    </location>
</feature>
<proteinExistence type="predicted"/>
<protein>
    <submittedName>
        <fullName evidence="2">Uncharacterized protein</fullName>
    </submittedName>
</protein>
<feature type="region of interest" description="Disordered" evidence="1">
    <location>
        <begin position="1"/>
        <end position="118"/>
    </location>
</feature>
<gene>
    <name evidence="2" type="ORF">BGZ97_005539</name>
</gene>
<reference evidence="2" key="1">
    <citation type="journal article" date="2020" name="Fungal Divers.">
        <title>Resolving the Mortierellaceae phylogeny through synthesis of multi-gene phylogenetics and phylogenomics.</title>
        <authorList>
            <person name="Vandepol N."/>
            <person name="Liber J."/>
            <person name="Desiro A."/>
            <person name="Na H."/>
            <person name="Kennedy M."/>
            <person name="Barry K."/>
            <person name="Grigoriev I.V."/>
            <person name="Miller A.N."/>
            <person name="O'Donnell K."/>
            <person name="Stajich J.E."/>
            <person name="Bonito G."/>
        </authorList>
    </citation>
    <scope>NUCLEOTIDE SEQUENCE</scope>
    <source>
        <strain evidence="2">NVP60</strain>
    </source>
</reference>
<accession>A0A9P6RDN8</accession>
<dbReference type="Proteomes" id="UP000823405">
    <property type="component" value="Unassembled WGS sequence"/>
</dbReference>
<dbReference type="EMBL" id="JAAAIN010000249">
    <property type="protein sequence ID" value="KAG0317331.1"/>
    <property type="molecule type" value="Genomic_DNA"/>
</dbReference>
<evidence type="ECO:0000256" key="1">
    <source>
        <dbReference type="SAM" id="MobiDB-lite"/>
    </source>
</evidence>
<comment type="caution">
    <text evidence="2">The sequence shown here is derived from an EMBL/GenBank/DDBJ whole genome shotgun (WGS) entry which is preliminary data.</text>
</comment>